<evidence type="ECO:0000313" key="4">
    <source>
        <dbReference type="Proteomes" id="UP000761380"/>
    </source>
</evidence>
<feature type="signal peptide" evidence="1">
    <location>
        <begin position="1"/>
        <end position="24"/>
    </location>
</feature>
<protein>
    <submittedName>
        <fullName evidence="3">ShlB/FhaC/HecB family hemolysin secretion/activation protein</fullName>
    </submittedName>
</protein>
<name>A0A927ZX80_SELRU</name>
<evidence type="ECO:0000313" key="3">
    <source>
        <dbReference type="EMBL" id="MBE6092289.1"/>
    </source>
</evidence>
<feature type="chain" id="PRO_5039534948" evidence="1">
    <location>
        <begin position="25"/>
        <end position="467"/>
    </location>
</feature>
<feature type="domain" description="Haemolysin activator HlyB C-terminal" evidence="2">
    <location>
        <begin position="115"/>
        <end position="426"/>
    </location>
</feature>
<gene>
    <name evidence="3" type="ORF">E7201_03805</name>
</gene>
<dbReference type="EMBL" id="SVBY01000018">
    <property type="protein sequence ID" value="MBE6092289.1"/>
    <property type="molecule type" value="Genomic_DNA"/>
</dbReference>
<dbReference type="PANTHER" id="PTHR34597:SF6">
    <property type="entry name" value="BLR6126 PROTEIN"/>
    <property type="match status" value="1"/>
</dbReference>
<proteinExistence type="predicted"/>
<dbReference type="SUPFAM" id="SSF56935">
    <property type="entry name" value="Porins"/>
    <property type="match status" value="1"/>
</dbReference>
<dbReference type="GO" id="GO:0046819">
    <property type="term" value="P:protein secretion by the type V secretion system"/>
    <property type="evidence" value="ECO:0007669"/>
    <property type="project" value="TreeGrafter"/>
</dbReference>
<dbReference type="PROSITE" id="PS51257">
    <property type="entry name" value="PROKAR_LIPOPROTEIN"/>
    <property type="match status" value="1"/>
</dbReference>
<dbReference type="Pfam" id="PF03865">
    <property type="entry name" value="ShlB"/>
    <property type="match status" value="1"/>
</dbReference>
<dbReference type="InterPro" id="IPR051544">
    <property type="entry name" value="TPS_OM_transporter"/>
</dbReference>
<dbReference type="PANTHER" id="PTHR34597">
    <property type="entry name" value="SLR1661 PROTEIN"/>
    <property type="match status" value="1"/>
</dbReference>
<dbReference type="GO" id="GO:0098046">
    <property type="term" value="C:type V protein secretion system complex"/>
    <property type="evidence" value="ECO:0007669"/>
    <property type="project" value="TreeGrafter"/>
</dbReference>
<evidence type="ECO:0000259" key="2">
    <source>
        <dbReference type="Pfam" id="PF03865"/>
    </source>
</evidence>
<dbReference type="AlphaFoldDB" id="A0A927ZX80"/>
<comment type="caution">
    <text evidence="3">The sequence shown here is derived from an EMBL/GenBank/DDBJ whole genome shotgun (WGS) entry which is preliminary data.</text>
</comment>
<sequence>MMKKFHKKQRLLSAVLGMAVSCSAGGVVDAAVNYQPDPPGSVMAETGETSYIVTELTITGNKHHSTEEIKRLVPEASRPLVRPGQLSRQLSLLNDGQVMKIDAAFTPIGDQEYRLTLAVKEVKNDRFAVTFNNTGNKYTGDYRVGLSWMNTDITRHGDALSLAYTTSPDEHFSDVKQVGLTYKAILPNSGDSMFFAYSYSDVDMGEIASFPGTGVSLEATGKGHNASLHYQRNLNYRKSHRQLLDFGFDYKNYDNDQTWRGIVGPARSTNYEVGTFSTTYYDITRHERDVFSWNIGWTVNLLGNKTDYEKVRDGSDKDFHIFKVGTGYQHTTKSNWIIGLSAGAQWTPNDLMQSEQFGAGGFGSVRGFKERVATGDTGFGGSLEIYTPQYIPNSRFVLFMDGAWMSNNTTNLGEKGNRHISSWGLGYCYGNEKIGLYASIDYAHPLSYGEFNGEAIRPWTFMLTKTF</sequence>
<dbReference type="InterPro" id="IPR005565">
    <property type="entry name" value="Hemolysn_activator_HlyB_C"/>
</dbReference>
<dbReference type="Gene3D" id="2.40.160.50">
    <property type="entry name" value="membrane protein fhac: a member of the omp85/tpsb transporter family"/>
    <property type="match status" value="1"/>
</dbReference>
<dbReference type="GO" id="GO:0008320">
    <property type="term" value="F:protein transmembrane transporter activity"/>
    <property type="evidence" value="ECO:0007669"/>
    <property type="project" value="TreeGrafter"/>
</dbReference>
<organism evidence="3 4">
    <name type="scientific">Selenomonas ruminantium</name>
    <dbReference type="NCBI Taxonomy" id="971"/>
    <lineage>
        <taxon>Bacteria</taxon>
        <taxon>Bacillati</taxon>
        <taxon>Bacillota</taxon>
        <taxon>Negativicutes</taxon>
        <taxon>Selenomonadales</taxon>
        <taxon>Selenomonadaceae</taxon>
        <taxon>Selenomonas</taxon>
    </lineage>
</organism>
<accession>A0A927ZX80</accession>
<evidence type="ECO:0000256" key="1">
    <source>
        <dbReference type="SAM" id="SignalP"/>
    </source>
</evidence>
<reference evidence="3" key="1">
    <citation type="submission" date="2019-04" db="EMBL/GenBank/DDBJ databases">
        <title>Evolution of Biomass-Degrading Anaerobic Consortia Revealed by Metagenomics.</title>
        <authorList>
            <person name="Peng X."/>
        </authorList>
    </citation>
    <scope>NUCLEOTIDE SEQUENCE</scope>
    <source>
        <strain evidence="3">SIG240</strain>
    </source>
</reference>
<dbReference type="Proteomes" id="UP000761380">
    <property type="component" value="Unassembled WGS sequence"/>
</dbReference>
<keyword evidence="1" id="KW-0732">Signal</keyword>